<name>A0A836CRJ5_SHEEP</name>
<comment type="caution">
    <text evidence="1">The sequence shown here is derived from an EMBL/GenBank/DDBJ whole genome shotgun (WGS) entry which is preliminary data.</text>
</comment>
<reference evidence="1 2" key="1">
    <citation type="submission" date="2020-12" db="EMBL/GenBank/DDBJ databases">
        <title>De novo assembly of Tibetan sheep genome.</title>
        <authorList>
            <person name="Li X."/>
        </authorList>
    </citation>
    <scope>NUCLEOTIDE SEQUENCE [LARGE SCALE GENOMIC DNA]</scope>
    <source>
        <tissue evidence="1">Heart</tissue>
    </source>
</reference>
<protein>
    <submittedName>
        <fullName evidence="1">Uncharacterized protein</fullName>
    </submittedName>
</protein>
<proteinExistence type="predicted"/>
<gene>
    <name evidence="1" type="ORF">JEQ12_010926</name>
</gene>
<dbReference type="EMBL" id="JAEMGP010000021">
    <property type="protein sequence ID" value="KAG5196240.1"/>
    <property type="molecule type" value="Genomic_DNA"/>
</dbReference>
<dbReference type="AlphaFoldDB" id="A0A836CRJ5"/>
<evidence type="ECO:0000313" key="1">
    <source>
        <dbReference type="EMBL" id="KAG5196240.1"/>
    </source>
</evidence>
<accession>A0A836CRJ5</accession>
<dbReference type="Proteomes" id="UP000664991">
    <property type="component" value="Chromosome 21"/>
</dbReference>
<evidence type="ECO:0000313" key="2">
    <source>
        <dbReference type="Proteomes" id="UP000664991"/>
    </source>
</evidence>
<sequence length="178" mass="19921">MLLVLVSDHRAWWDVQTTGAQRKGHSLVYASAIRRPLRSGHTRLGELSQSSSGWRMSKRIHFTAGPSVVGLACKGHPAVLIPIPFLSPEALQAERQLSYGNDGCAAQLFFSLGAERKKKEKTQAKHQKETLLTVFQGLLQAENRNQALWSSSFGKQVFTMTRKRKRATEKGHDLRKVT</sequence>
<organism evidence="1 2">
    <name type="scientific">Ovis aries</name>
    <name type="common">Sheep</name>
    <dbReference type="NCBI Taxonomy" id="9940"/>
    <lineage>
        <taxon>Eukaryota</taxon>
        <taxon>Metazoa</taxon>
        <taxon>Chordata</taxon>
        <taxon>Craniata</taxon>
        <taxon>Vertebrata</taxon>
        <taxon>Euteleostomi</taxon>
        <taxon>Mammalia</taxon>
        <taxon>Eutheria</taxon>
        <taxon>Laurasiatheria</taxon>
        <taxon>Artiodactyla</taxon>
        <taxon>Ruminantia</taxon>
        <taxon>Pecora</taxon>
        <taxon>Bovidae</taxon>
        <taxon>Caprinae</taxon>
        <taxon>Ovis</taxon>
    </lineage>
</organism>